<evidence type="ECO:0008006" key="4">
    <source>
        <dbReference type="Google" id="ProtNLM"/>
    </source>
</evidence>
<reference evidence="3" key="1">
    <citation type="submission" date="2017-12" db="EMBL/GenBank/DDBJ databases">
        <title>Draft genome sequence of Telmatospirillum siberiense 26-4b1T, an acidotolerant peatland alphaproteobacterium potentially involved in sulfur cycling.</title>
        <authorList>
            <person name="Hausmann B."/>
            <person name="Pjevac P."/>
            <person name="Schreck K."/>
            <person name="Herbold C.W."/>
            <person name="Daims H."/>
            <person name="Wagner M."/>
            <person name="Pester M."/>
            <person name="Loy A."/>
        </authorList>
    </citation>
    <scope>NUCLEOTIDE SEQUENCE [LARGE SCALE GENOMIC DNA]</scope>
    <source>
        <strain evidence="3">26-4b1</strain>
    </source>
</reference>
<proteinExistence type="predicted"/>
<feature type="chain" id="PRO_5014755767" description="Peptidase A2 domain-containing protein" evidence="1">
    <location>
        <begin position="33"/>
        <end position="240"/>
    </location>
</feature>
<protein>
    <recommendedName>
        <fullName evidence="4">Peptidase A2 domain-containing protein</fullName>
    </recommendedName>
</protein>
<evidence type="ECO:0000313" key="3">
    <source>
        <dbReference type="Proteomes" id="UP000233293"/>
    </source>
</evidence>
<keyword evidence="1" id="KW-0732">Signal</keyword>
<dbReference type="Gene3D" id="2.40.70.10">
    <property type="entry name" value="Acid Proteases"/>
    <property type="match status" value="1"/>
</dbReference>
<name>A0A2N3PLU7_9PROT</name>
<feature type="signal peptide" evidence="1">
    <location>
        <begin position="1"/>
        <end position="32"/>
    </location>
</feature>
<dbReference type="InterPro" id="IPR021109">
    <property type="entry name" value="Peptidase_aspartic_dom_sf"/>
</dbReference>
<dbReference type="EMBL" id="PIUM01000065">
    <property type="protein sequence ID" value="PKU21369.1"/>
    <property type="molecule type" value="Genomic_DNA"/>
</dbReference>
<organism evidence="2 3">
    <name type="scientific">Telmatospirillum siberiense</name>
    <dbReference type="NCBI Taxonomy" id="382514"/>
    <lineage>
        <taxon>Bacteria</taxon>
        <taxon>Pseudomonadati</taxon>
        <taxon>Pseudomonadota</taxon>
        <taxon>Alphaproteobacteria</taxon>
        <taxon>Rhodospirillales</taxon>
        <taxon>Rhodospirillaceae</taxon>
        <taxon>Telmatospirillum</taxon>
    </lineage>
</organism>
<sequence length="240" mass="25167">MGRTGMSVPHHWLARCGLATVLLFAPCMAVEAAGPADDPPSAAEIEHALGGAGDTAPASETDTVAVQSIVVPFVAEGGHIVIEASLDGHPPRPFFLDSGARTTVTREAAQDLDAASDGDRLMAGFGPHLVAAKVVTARKIALGAAVIEDQKLLVAELRNGLVDRGSKPRLAGLIGAELLRKYTVRIDYHNRRLTLIPPGRFEPPAEGFSLPLTTQIRARRRRAAKDVVGGNGADLRQAGA</sequence>
<evidence type="ECO:0000313" key="2">
    <source>
        <dbReference type="EMBL" id="PKU21369.1"/>
    </source>
</evidence>
<dbReference type="Proteomes" id="UP000233293">
    <property type="component" value="Unassembled WGS sequence"/>
</dbReference>
<evidence type="ECO:0000256" key="1">
    <source>
        <dbReference type="SAM" id="SignalP"/>
    </source>
</evidence>
<keyword evidence="3" id="KW-1185">Reference proteome</keyword>
<accession>A0A2N3PLU7</accession>
<dbReference type="Pfam" id="PF13650">
    <property type="entry name" value="Asp_protease_2"/>
    <property type="match status" value="1"/>
</dbReference>
<gene>
    <name evidence="2" type="ORF">CWS72_27100</name>
</gene>
<dbReference type="AlphaFoldDB" id="A0A2N3PLU7"/>
<comment type="caution">
    <text evidence="2">The sequence shown here is derived from an EMBL/GenBank/DDBJ whole genome shotgun (WGS) entry which is preliminary data.</text>
</comment>